<comment type="similarity">
    <text evidence="1">Belongs to the nitrite and sulfite reductase 4Fe-4S domain family.</text>
</comment>
<dbReference type="GO" id="GO:0051539">
    <property type="term" value="F:4 iron, 4 sulfur cluster binding"/>
    <property type="evidence" value="ECO:0007669"/>
    <property type="project" value="UniProtKB-KW"/>
</dbReference>
<dbReference type="PANTHER" id="PTHR32439">
    <property type="entry name" value="FERREDOXIN--NITRITE REDUCTASE, CHLOROPLASTIC"/>
    <property type="match status" value="1"/>
</dbReference>
<evidence type="ECO:0000313" key="11">
    <source>
        <dbReference type="Proteomes" id="UP000503483"/>
    </source>
</evidence>
<evidence type="ECO:0000313" key="10">
    <source>
        <dbReference type="EMBL" id="QKE30046.1"/>
    </source>
</evidence>
<keyword evidence="5 10" id="KW-0560">Oxidoreductase</keyword>
<accession>A0A6M8EKW4</accession>
<name>A0A6M8EKW4_9BACT</name>
<evidence type="ECO:0000256" key="1">
    <source>
        <dbReference type="ARBA" id="ARBA00010429"/>
    </source>
</evidence>
<dbReference type="InterPro" id="IPR051329">
    <property type="entry name" value="NIR_SIR_4Fe-4S"/>
</dbReference>
<sequence>MSNNLALNIEQIKKEKSGIDVLADIYIYSIFGEKITPSDLERFKWYGLYAQDEKQEFFELKIPLEMGELNLVQIETLSQISKNYANNSLNLLSSQKIELRNLKLHNLPNIFNMLHNVGLNTEFEAGHTVRRVLTCPVNGIDETQLFDVTDLASRLNKTFIGNKKFDNLPNKLQMAISGYEEGCDVQFTPDVSFNATKDLKEKIVFAVKIMDRTIGYVTPPQVLNTAKSIARIYKDYGDRENPQNNSFGALVNSWGYDKFYDILNASINYKIEKNIFIKNNPSPRKPRMGINSSKIENESYIGCRFNLSTMKGSTFDSLHQLLKKHEVSKIKITHKANIIILDAPSKNAHTLAKELEQIGFNPFS</sequence>
<evidence type="ECO:0000256" key="6">
    <source>
        <dbReference type="ARBA" id="ARBA00023004"/>
    </source>
</evidence>
<dbReference type="AlphaFoldDB" id="A0A6M8EKW4"/>
<evidence type="ECO:0000259" key="9">
    <source>
        <dbReference type="Pfam" id="PF03460"/>
    </source>
</evidence>
<keyword evidence="2" id="KW-0004">4Fe-4S</keyword>
<keyword evidence="4" id="KW-0479">Metal-binding</keyword>
<dbReference type="InterPro" id="IPR036136">
    <property type="entry name" value="Nit/Sulf_reduc_fer-like_dom_sf"/>
</dbReference>
<dbReference type="GO" id="GO:0020037">
    <property type="term" value="F:heme binding"/>
    <property type="evidence" value="ECO:0007669"/>
    <property type="project" value="InterPro"/>
</dbReference>
<keyword evidence="11" id="KW-1185">Reference proteome</keyword>
<dbReference type="EC" id="1.7.7.1" evidence="10"/>
<dbReference type="KEGG" id="paco:AACT_2994"/>
<dbReference type="InterPro" id="IPR006067">
    <property type="entry name" value="NO2/SO3_Rdtase_4Fe4S_dom"/>
</dbReference>
<gene>
    <name evidence="10" type="primary">cysI</name>
    <name evidence="10" type="ORF">AACT_2994</name>
</gene>
<evidence type="ECO:0000256" key="7">
    <source>
        <dbReference type="ARBA" id="ARBA00023014"/>
    </source>
</evidence>
<dbReference type="InterPro" id="IPR045854">
    <property type="entry name" value="NO2/SO3_Rdtase_4Fe4S_sf"/>
</dbReference>
<dbReference type="SUPFAM" id="SSF55124">
    <property type="entry name" value="Nitrite/Sulfite reductase N-terminal domain-like"/>
    <property type="match status" value="2"/>
</dbReference>
<proteinExistence type="inferred from homology"/>
<dbReference type="Pfam" id="PF01077">
    <property type="entry name" value="NIR_SIR"/>
    <property type="match status" value="1"/>
</dbReference>
<dbReference type="Gene3D" id="3.30.413.10">
    <property type="entry name" value="Sulfite Reductase Hemoprotein, domain 1"/>
    <property type="match status" value="1"/>
</dbReference>
<feature type="domain" description="Nitrite/Sulfite reductase ferredoxin-like" evidence="9">
    <location>
        <begin position="53"/>
        <end position="116"/>
    </location>
</feature>
<keyword evidence="7" id="KW-0411">Iron-sulfur</keyword>
<evidence type="ECO:0000256" key="3">
    <source>
        <dbReference type="ARBA" id="ARBA00022617"/>
    </source>
</evidence>
<dbReference type="SUPFAM" id="SSF56014">
    <property type="entry name" value="Nitrite and sulphite reductase 4Fe-4S domain-like"/>
    <property type="match status" value="1"/>
</dbReference>
<dbReference type="Proteomes" id="UP000503483">
    <property type="component" value="Chromosome"/>
</dbReference>
<protein>
    <submittedName>
        <fullName evidence="10">Sulfite reductase, iron-sulfur subunit</fullName>
        <ecNumber evidence="10">1.7.7.1</ecNumber>
    </submittedName>
</protein>
<evidence type="ECO:0000256" key="2">
    <source>
        <dbReference type="ARBA" id="ARBA00022485"/>
    </source>
</evidence>
<organism evidence="10 11">
    <name type="scientific">Arcobacter acticola</name>
    <dbReference type="NCBI Taxonomy" id="1849015"/>
    <lineage>
        <taxon>Bacteria</taxon>
        <taxon>Pseudomonadati</taxon>
        <taxon>Campylobacterota</taxon>
        <taxon>Epsilonproteobacteria</taxon>
        <taxon>Campylobacterales</taxon>
        <taxon>Arcobacteraceae</taxon>
        <taxon>Arcobacter</taxon>
    </lineage>
</organism>
<feature type="domain" description="Nitrite/sulphite reductase 4Fe-4S" evidence="8">
    <location>
        <begin position="126"/>
        <end position="263"/>
    </location>
</feature>
<dbReference type="PANTHER" id="PTHR32439:SF0">
    <property type="entry name" value="FERREDOXIN--NITRITE REDUCTASE, CHLOROPLASTIC"/>
    <property type="match status" value="1"/>
</dbReference>
<dbReference type="EMBL" id="CP042652">
    <property type="protein sequence ID" value="QKE30046.1"/>
    <property type="molecule type" value="Genomic_DNA"/>
</dbReference>
<dbReference type="InterPro" id="IPR005117">
    <property type="entry name" value="NiRdtase/SiRdtase_haem-b_fer"/>
</dbReference>
<dbReference type="GO" id="GO:0048307">
    <property type="term" value="F:ferredoxin-nitrite reductase activity"/>
    <property type="evidence" value="ECO:0007669"/>
    <property type="project" value="UniProtKB-EC"/>
</dbReference>
<reference evidence="10 11" key="1">
    <citation type="submission" date="2019-08" db="EMBL/GenBank/DDBJ databases">
        <title>Complete genome sequence of Arcobacter acticola.</title>
        <authorList>
            <person name="Miller W."/>
        </authorList>
    </citation>
    <scope>NUCLEOTIDE SEQUENCE [LARGE SCALE GENOMIC DNA]</scope>
    <source>
        <strain evidence="10 11">KCTC 52212</strain>
    </source>
</reference>
<keyword evidence="6" id="KW-0408">Iron</keyword>
<dbReference type="Gene3D" id="3.90.480.20">
    <property type="match status" value="1"/>
</dbReference>
<dbReference type="Pfam" id="PF03460">
    <property type="entry name" value="NIR_SIR_ferr"/>
    <property type="match status" value="1"/>
</dbReference>
<dbReference type="GO" id="GO:0046872">
    <property type="term" value="F:metal ion binding"/>
    <property type="evidence" value="ECO:0007669"/>
    <property type="project" value="UniProtKB-KW"/>
</dbReference>
<keyword evidence="3" id="KW-0349">Heme</keyword>
<dbReference type="RefSeq" id="WP_172128353.1">
    <property type="nucleotide sequence ID" value="NZ_CP042652.1"/>
</dbReference>
<evidence type="ECO:0000256" key="5">
    <source>
        <dbReference type="ARBA" id="ARBA00023002"/>
    </source>
</evidence>
<evidence type="ECO:0000259" key="8">
    <source>
        <dbReference type="Pfam" id="PF01077"/>
    </source>
</evidence>
<evidence type="ECO:0000256" key="4">
    <source>
        <dbReference type="ARBA" id="ARBA00022723"/>
    </source>
</evidence>